<dbReference type="PANTHER" id="PTHR33295:SF18">
    <property type="entry name" value="AAA+ ATPASE DOMAIN-CONTAINING PROTEIN"/>
    <property type="match status" value="1"/>
</dbReference>
<organism evidence="3 4">
    <name type="scientific">Candidatus Desantisbacteria bacterium CG1_02_38_46</name>
    <dbReference type="NCBI Taxonomy" id="1817893"/>
    <lineage>
        <taxon>Bacteria</taxon>
        <taxon>Candidatus Desantisiibacteriota</taxon>
    </lineage>
</organism>
<dbReference type="Pfam" id="PF13173">
    <property type="entry name" value="AAA_14"/>
    <property type="match status" value="1"/>
</dbReference>
<dbReference type="AlphaFoldDB" id="A0A1J4SAI1"/>
<accession>A0A1J4SAI1</accession>
<evidence type="ECO:0000259" key="2">
    <source>
        <dbReference type="Pfam" id="PF13635"/>
    </source>
</evidence>
<proteinExistence type="predicted"/>
<feature type="domain" description="AAA" evidence="1">
    <location>
        <begin position="37"/>
        <end position="168"/>
    </location>
</feature>
<dbReference type="Gene3D" id="3.40.50.300">
    <property type="entry name" value="P-loop containing nucleotide triphosphate hydrolases"/>
    <property type="match status" value="1"/>
</dbReference>
<evidence type="ECO:0000259" key="1">
    <source>
        <dbReference type="Pfam" id="PF13173"/>
    </source>
</evidence>
<evidence type="ECO:0000313" key="4">
    <source>
        <dbReference type="Proteomes" id="UP000182278"/>
    </source>
</evidence>
<dbReference type="EMBL" id="MNUO01000097">
    <property type="protein sequence ID" value="OIN96403.1"/>
    <property type="molecule type" value="Genomic_DNA"/>
</dbReference>
<comment type="caution">
    <text evidence="3">The sequence shown here is derived from an EMBL/GenBank/DDBJ whole genome shotgun (WGS) entry which is preliminary data.</text>
</comment>
<evidence type="ECO:0000313" key="3">
    <source>
        <dbReference type="EMBL" id="OIN96403.1"/>
    </source>
</evidence>
<dbReference type="InterPro" id="IPR027417">
    <property type="entry name" value="P-loop_NTPase"/>
</dbReference>
<dbReference type="Pfam" id="PF13635">
    <property type="entry name" value="DUF4143"/>
    <property type="match status" value="1"/>
</dbReference>
<sequence length="416" mass="48263">MEDIYYALNPWWEGKDFDCGIPREEYLNKFNAGFDRRQIEIILGGRRVGKTTFVKQLVKQCLKKNLPARNILYLAIDHPRFLGVSLTEHLTFFRKLFMHGRNEKLFLFLDEIQESPNWEGELKAIYDLENVKIISSGSTLSLIQSQGGKLTGRQIVTTIYPLSFKEFLSFKKESLSLAESYKYENLVEDYLNTGGYPENVLNPSDEYLCSLLEDILARDLIRVFRPKKSDIFKDLLRLMASSVGSRISFNKLSNILGVSVDTVKEYVAHLQTAFLVKSMEKWSSSHKERIYTAKKIYFLDTGFQSLLTGRLNLGAKAENTVFLHFLRKGKYCGYFAESEKEIDFVGGTYEYPAGTEVKYMSEFEWQDKRFAGVRLFLRRFPSTKEVTIISKNVERELEESGIKIIVIPLWKFLLRE</sequence>
<dbReference type="SUPFAM" id="SSF52540">
    <property type="entry name" value="P-loop containing nucleoside triphosphate hydrolases"/>
    <property type="match status" value="1"/>
</dbReference>
<dbReference type="Proteomes" id="UP000182278">
    <property type="component" value="Unassembled WGS sequence"/>
</dbReference>
<feature type="domain" description="DUF4143" evidence="2">
    <location>
        <begin position="218"/>
        <end position="359"/>
    </location>
</feature>
<protein>
    <recommendedName>
        <fullName evidence="5">AAA+ ATPase domain-containing protein</fullName>
    </recommendedName>
</protein>
<gene>
    <name evidence="3" type="ORF">AUJ66_06375</name>
</gene>
<dbReference type="PANTHER" id="PTHR33295">
    <property type="entry name" value="ATPASE"/>
    <property type="match status" value="1"/>
</dbReference>
<reference evidence="3 4" key="1">
    <citation type="journal article" date="2016" name="Environ. Microbiol.">
        <title>Genomic resolution of a cold subsurface aquifer community provides metabolic insights for novel microbes adapted to high CO concentrations.</title>
        <authorList>
            <person name="Probst A.J."/>
            <person name="Castelle C.J."/>
            <person name="Singh A."/>
            <person name="Brown C.T."/>
            <person name="Anantharaman K."/>
            <person name="Sharon I."/>
            <person name="Hug L.A."/>
            <person name="Burstein D."/>
            <person name="Emerson J.B."/>
            <person name="Thomas B.C."/>
            <person name="Banfield J.F."/>
        </authorList>
    </citation>
    <scope>NUCLEOTIDE SEQUENCE [LARGE SCALE GENOMIC DNA]</scope>
    <source>
        <strain evidence="3">CG1_02_38_46</strain>
    </source>
</reference>
<dbReference type="InterPro" id="IPR041682">
    <property type="entry name" value="AAA_14"/>
</dbReference>
<dbReference type="InterPro" id="IPR025420">
    <property type="entry name" value="DUF4143"/>
</dbReference>
<evidence type="ECO:0008006" key="5">
    <source>
        <dbReference type="Google" id="ProtNLM"/>
    </source>
</evidence>
<name>A0A1J4SAI1_9BACT</name>